<evidence type="ECO:0008006" key="4">
    <source>
        <dbReference type="Google" id="ProtNLM"/>
    </source>
</evidence>
<dbReference type="Proteomes" id="UP000624244">
    <property type="component" value="Unassembled WGS sequence"/>
</dbReference>
<evidence type="ECO:0000313" key="2">
    <source>
        <dbReference type="EMBL" id="KAF5848721.1"/>
    </source>
</evidence>
<accession>A0A8H5ZGB6</accession>
<feature type="region of interest" description="Disordered" evidence="1">
    <location>
        <begin position="1"/>
        <end position="25"/>
    </location>
</feature>
<feature type="compositionally biased region" description="Low complexity" evidence="1">
    <location>
        <begin position="211"/>
        <end position="238"/>
    </location>
</feature>
<sequence length="388" mass="43383">MIEQPQPSQPPPAIARPPPPRALGAKQPDMFIKMIEGTAIRVVVGEHQSCRSFILPVSLLCHYSNYFHQQVSQLRSAAFSSTSTNKKRKIAETDRQDNSTESTTKPKETKTTIKIESDTDEEEEKEKVKKPEWGIRLPEVDPAIFCLFLHYIYKDAYPASTDINTAQGMGQQYAPVPPISSIVSMAHHPKPTQPSFANNEGQRASTPIEISSSSSALSMPPTAHSSSSPKPKTSSMKPIPAPKPTVRGMLPIAAPTFIPQPLHHYPIPPSIQAHHLSQTLGSPSFTHYTLTRIRMSLGRHFPLTPSLTKHIWTHFPAHSPLCVLILRFLIANWSHPDPRRYNECILRDGAGWDRLFEEERGLRNEFIGGMQGRGLEGDWMADLRAFRV</sequence>
<feature type="compositionally biased region" description="Pro residues" evidence="1">
    <location>
        <begin position="7"/>
        <end position="21"/>
    </location>
</feature>
<protein>
    <recommendedName>
        <fullName evidence="4">BTB domain-containing protein</fullName>
    </recommendedName>
</protein>
<name>A0A8H5ZGB6_COCSA</name>
<reference evidence="2" key="1">
    <citation type="submission" date="2019-11" db="EMBL/GenBank/DDBJ databases">
        <title>Bipolaris sorokiniana Genome sequencing.</title>
        <authorList>
            <person name="Wang H."/>
        </authorList>
    </citation>
    <scope>NUCLEOTIDE SEQUENCE</scope>
</reference>
<dbReference type="EMBL" id="WNKQ01000010">
    <property type="protein sequence ID" value="KAF5848721.1"/>
    <property type="molecule type" value="Genomic_DNA"/>
</dbReference>
<evidence type="ECO:0000313" key="3">
    <source>
        <dbReference type="Proteomes" id="UP000624244"/>
    </source>
</evidence>
<comment type="caution">
    <text evidence="2">The sequence shown here is derived from an EMBL/GenBank/DDBJ whole genome shotgun (WGS) entry which is preliminary data.</text>
</comment>
<organism evidence="2 3">
    <name type="scientific">Cochliobolus sativus</name>
    <name type="common">Common root rot and spot blotch fungus</name>
    <name type="synonym">Bipolaris sorokiniana</name>
    <dbReference type="NCBI Taxonomy" id="45130"/>
    <lineage>
        <taxon>Eukaryota</taxon>
        <taxon>Fungi</taxon>
        <taxon>Dikarya</taxon>
        <taxon>Ascomycota</taxon>
        <taxon>Pezizomycotina</taxon>
        <taxon>Dothideomycetes</taxon>
        <taxon>Pleosporomycetidae</taxon>
        <taxon>Pleosporales</taxon>
        <taxon>Pleosporineae</taxon>
        <taxon>Pleosporaceae</taxon>
        <taxon>Bipolaris</taxon>
    </lineage>
</organism>
<evidence type="ECO:0000256" key="1">
    <source>
        <dbReference type="SAM" id="MobiDB-lite"/>
    </source>
</evidence>
<feature type="compositionally biased region" description="Basic and acidic residues" evidence="1">
    <location>
        <begin position="90"/>
        <end position="117"/>
    </location>
</feature>
<proteinExistence type="predicted"/>
<feature type="region of interest" description="Disordered" evidence="1">
    <location>
        <begin position="79"/>
        <end position="129"/>
    </location>
</feature>
<dbReference type="AlphaFoldDB" id="A0A8H5ZGB6"/>
<dbReference type="InterPro" id="IPR011333">
    <property type="entry name" value="SKP1/BTB/POZ_sf"/>
</dbReference>
<dbReference type="Gene3D" id="3.30.710.10">
    <property type="entry name" value="Potassium Channel Kv1.1, Chain A"/>
    <property type="match status" value="1"/>
</dbReference>
<gene>
    <name evidence="2" type="ORF">GGP41_009859</name>
</gene>
<feature type="compositionally biased region" description="Polar residues" evidence="1">
    <location>
        <begin position="193"/>
        <end position="210"/>
    </location>
</feature>
<dbReference type="OMA" id="HHYPIPP"/>
<feature type="region of interest" description="Disordered" evidence="1">
    <location>
        <begin position="182"/>
        <end position="245"/>
    </location>
</feature>